<feature type="domain" description="FAD-binding FR-type" evidence="14">
    <location>
        <begin position="204"/>
        <end position="319"/>
    </location>
</feature>
<dbReference type="GO" id="GO:0050660">
    <property type="term" value="F:flavin adenine dinucleotide binding"/>
    <property type="evidence" value="ECO:0007669"/>
    <property type="project" value="TreeGrafter"/>
</dbReference>
<evidence type="ECO:0000256" key="10">
    <source>
        <dbReference type="ARBA" id="ARBA00023004"/>
    </source>
</evidence>
<evidence type="ECO:0000259" key="14">
    <source>
        <dbReference type="PROSITE" id="PS51384"/>
    </source>
</evidence>
<evidence type="ECO:0000256" key="3">
    <source>
        <dbReference type="ARBA" id="ARBA00022630"/>
    </source>
</evidence>
<dbReference type="GO" id="GO:0016020">
    <property type="term" value="C:membrane"/>
    <property type="evidence" value="ECO:0007669"/>
    <property type="project" value="UniProtKB-SubCell"/>
</dbReference>
<dbReference type="InterPro" id="IPR050415">
    <property type="entry name" value="MRET"/>
</dbReference>
<evidence type="ECO:0000313" key="15">
    <source>
        <dbReference type="EMBL" id="AJE20516.1"/>
    </source>
</evidence>
<feature type="transmembrane region" description="Helical" evidence="13">
    <location>
        <begin position="170"/>
        <end position="190"/>
    </location>
</feature>
<keyword evidence="10" id="KW-0408">Iron</keyword>
<dbReference type="SFLD" id="SFLDS00052">
    <property type="entry name" value="Ferric_Reductase_Domain"/>
    <property type="match status" value="1"/>
</dbReference>
<feature type="transmembrane region" description="Helical" evidence="13">
    <location>
        <begin position="38"/>
        <end position="59"/>
    </location>
</feature>
<dbReference type="InterPro" id="IPR039261">
    <property type="entry name" value="FNR_nucleotide-bd"/>
</dbReference>
<dbReference type="GO" id="GO:0016491">
    <property type="term" value="F:oxidoreductase activity"/>
    <property type="evidence" value="ECO:0007669"/>
    <property type="project" value="UniProtKB-KW"/>
</dbReference>
<dbReference type="InterPro" id="IPR013112">
    <property type="entry name" value="FAD-bd_8"/>
</dbReference>
<evidence type="ECO:0000256" key="4">
    <source>
        <dbReference type="ARBA" id="ARBA00022692"/>
    </source>
</evidence>
<dbReference type="InterPro" id="IPR017927">
    <property type="entry name" value="FAD-bd_FR_type"/>
</dbReference>
<dbReference type="GO" id="GO:0051537">
    <property type="term" value="F:2 iron, 2 sulfur cluster binding"/>
    <property type="evidence" value="ECO:0007669"/>
    <property type="project" value="UniProtKB-KW"/>
</dbReference>
<keyword evidence="4 13" id="KW-0812">Transmembrane</keyword>
<sequence>MKNIRIVCLALFGGLSLLWLLADNLLGTPYEFFALRRAMVSYTGILAVGAMSVGIFLAVRPAVLESFLGGLDKGYRLHKWLGIAALALSVVHWLWVKAPKWMVGWGWLERPVRKAASGEEPGALLGFLRSQRGLAEELGEWAFYAAVALILLALFKRFPYRYFFKTHRLLAVVYLVLVFHSVVLMNSAYWASPLGVTMAVLLLAGTLAAAISLLRRIGGSRRALGHIEALKLHKDNRVLGIDIRLQDRWPGHQAGQFAFVTFDPAEGPHPFTISSAWQGDGHLRFHVKGIGDYTATLPQTLKVGDPVSVEGPYGRFDFADGKPRQIWVAGGIGITPFIAGLQALAEQPDGRSIDLFYSTAAPDQTFIERLQQLAGQARVRLHLLVSGRDERLTGERLREQVPDWRMADVWFCGPAGFGRSLRESLTASGLPAADFHQELFEMR</sequence>
<keyword evidence="12 13" id="KW-0472">Membrane</keyword>
<dbReference type="AlphaFoldDB" id="A0A0C4WKD4"/>
<evidence type="ECO:0000313" key="16">
    <source>
        <dbReference type="Proteomes" id="UP000068210"/>
    </source>
</evidence>
<dbReference type="Gene3D" id="2.40.30.10">
    <property type="entry name" value="Translation factors"/>
    <property type="match status" value="1"/>
</dbReference>
<evidence type="ECO:0000256" key="11">
    <source>
        <dbReference type="ARBA" id="ARBA00023014"/>
    </source>
</evidence>
<dbReference type="CDD" id="cd06198">
    <property type="entry name" value="FNR_like_3"/>
    <property type="match status" value="1"/>
</dbReference>
<feature type="transmembrane region" description="Helical" evidence="13">
    <location>
        <begin position="196"/>
        <end position="214"/>
    </location>
</feature>
<proteinExistence type="predicted"/>
<dbReference type="Pfam" id="PF00175">
    <property type="entry name" value="NAD_binding_1"/>
    <property type="match status" value="1"/>
</dbReference>
<dbReference type="GO" id="GO:0046872">
    <property type="term" value="F:metal ion binding"/>
    <property type="evidence" value="ECO:0007669"/>
    <property type="project" value="UniProtKB-KW"/>
</dbReference>
<dbReference type="SUPFAM" id="SSF63380">
    <property type="entry name" value="Riboflavin synthase domain-like"/>
    <property type="match status" value="1"/>
</dbReference>
<dbReference type="SFLD" id="SFLDG01168">
    <property type="entry name" value="Ferric_reductase_subgroup_(FRE"/>
    <property type="match status" value="1"/>
</dbReference>
<dbReference type="RefSeq" id="WP_039802462.1">
    <property type="nucleotide sequence ID" value="NZ_CP010415.1"/>
</dbReference>
<organism evidence="15 16">
    <name type="scientific">Azotobacter chroococcum NCIMB 8003</name>
    <dbReference type="NCBI Taxonomy" id="1328314"/>
    <lineage>
        <taxon>Bacteria</taxon>
        <taxon>Pseudomonadati</taxon>
        <taxon>Pseudomonadota</taxon>
        <taxon>Gammaproteobacteria</taxon>
        <taxon>Pseudomonadales</taxon>
        <taxon>Pseudomonadaceae</taxon>
        <taxon>Azotobacter</taxon>
    </lineage>
</organism>
<keyword evidence="8 13" id="KW-1133">Transmembrane helix</keyword>
<dbReference type="Pfam" id="PF01794">
    <property type="entry name" value="Ferric_reduct"/>
    <property type="match status" value="1"/>
</dbReference>
<dbReference type="Pfam" id="PF08022">
    <property type="entry name" value="FAD_binding_8"/>
    <property type="match status" value="1"/>
</dbReference>
<comment type="subcellular location">
    <subcellularLocation>
        <location evidence="2">Membrane</location>
        <topology evidence="2">Multi-pass membrane protein</topology>
    </subcellularLocation>
</comment>
<dbReference type="Proteomes" id="UP000068210">
    <property type="component" value="Chromosome"/>
</dbReference>
<dbReference type="Gene3D" id="3.40.50.80">
    <property type="entry name" value="Nucleotide-binding domain of ferredoxin-NADP reductase (FNR) module"/>
    <property type="match status" value="1"/>
</dbReference>
<dbReference type="PANTHER" id="PTHR47354:SF8">
    <property type="entry name" value="1,2-PHENYLACETYL-COA EPOXIDASE, SUBUNIT E"/>
    <property type="match status" value="1"/>
</dbReference>
<name>A0A0C4WKD4_9GAMM</name>
<dbReference type="PRINTS" id="PR00409">
    <property type="entry name" value="PHDIOXRDTASE"/>
</dbReference>
<evidence type="ECO:0000256" key="5">
    <source>
        <dbReference type="ARBA" id="ARBA00022714"/>
    </source>
</evidence>
<dbReference type="PANTHER" id="PTHR47354">
    <property type="entry name" value="NADH OXIDOREDUCTASE HCR"/>
    <property type="match status" value="1"/>
</dbReference>
<accession>A0A0C4WKD4</accession>
<feature type="transmembrane region" description="Helical" evidence="13">
    <location>
        <begin position="80"/>
        <end position="96"/>
    </location>
</feature>
<keyword evidence="3" id="KW-0285">Flavoprotein</keyword>
<protein>
    <submittedName>
        <fullName evidence="15">Oxidoreductase FAD/NAD(P)-binding protein</fullName>
    </submittedName>
</protein>
<keyword evidence="5" id="KW-0001">2Fe-2S</keyword>
<dbReference type="InterPro" id="IPR017938">
    <property type="entry name" value="Riboflavin_synthase-like_b-brl"/>
</dbReference>
<keyword evidence="7" id="KW-0274">FAD</keyword>
<keyword evidence="9" id="KW-0560">Oxidoreductase</keyword>
<evidence type="ECO:0000256" key="2">
    <source>
        <dbReference type="ARBA" id="ARBA00004141"/>
    </source>
</evidence>
<dbReference type="HOGENOM" id="CLU_003827_19_0_6"/>
<feature type="transmembrane region" description="Helical" evidence="13">
    <location>
        <begin position="141"/>
        <end position="158"/>
    </location>
</feature>
<keyword evidence="11" id="KW-0411">Iron-sulfur</keyword>
<keyword evidence="6" id="KW-0479">Metal-binding</keyword>
<comment type="cofactor">
    <cofactor evidence="1">
        <name>FAD</name>
        <dbReference type="ChEBI" id="CHEBI:57692"/>
    </cofactor>
</comment>
<dbReference type="InterPro" id="IPR013130">
    <property type="entry name" value="Fe3_Rdtase_TM_dom"/>
</dbReference>
<keyword evidence="16" id="KW-1185">Reference proteome</keyword>
<evidence type="ECO:0000256" key="6">
    <source>
        <dbReference type="ARBA" id="ARBA00022723"/>
    </source>
</evidence>
<reference evidence="15 16" key="1">
    <citation type="journal article" date="2015" name="PLoS ONE">
        <title>Azotobacter Genomes: The Genome of Azotobacter chroococcum NCIMB 8003 (ATCC 4412).</title>
        <authorList>
            <person name="Robson R.L."/>
            <person name="Jones R."/>
            <person name="Robson R.M."/>
            <person name="Schwartz A."/>
            <person name="Richardson T.H."/>
        </authorList>
    </citation>
    <scope>NUCLEOTIDE SEQUENCE [LARGE SCALE GENOMIC DNA]</scope>
    <source>
        <strain evidence="15 16">NCIMB 8003</strain>
    </source>
</reference>
<dbReference type="InterPro" id="IPR001433">
    <property type="entry name" value="OxRdtase_FAD/NAD-bd"/>
</dbReference>
<evidence type="ECO:0000256" key="12">
    <source>
        <dbReference type="ARBA" id="ARBA00023136"/>
    </source>
</evidence>
<evidence type="ECO:0000256" key="8">
    <source>
        <dbReference type="ARBA" id="ARBA00022989"/>
    </source>
</evidence>
<evidence type="ECO:0000256" key="7">
    <source>
        <dbReference type="ARBA" id="ARBA00022827"/>
    </source>
</evidence>
<dbReference type="SUPFAM" id="SSF52343">
    <property type="entry name" value="Ferredoxin reductase-like, C-terminal NADP-linked domain"/>
    <property type="match status" value="1"/>
</dbReference>
<dbReference type="KEGG" id="acx:Achr_10350"/>
<dbReference type="EMBL" id="CP010415">
    <property type="protein sequence ID" value="AJE20516.1"/>
    <property type="molecule type" value="Genomic_DNA"/>
</dbReference>
<evidence type="ECO:0000256" key="1">
    <source>
        <dbReference type="ARBA" id="ARBA00001974"/>
    </source>
</evidence>
<evidence type="ECO:0000256" key="9">
    <source>
        <dbReference type="ARBA" id="ARBA00023002"/>
    </source>
</evidence>
<dbReference type="PROSITE" id="PS51384">
    <property type="entry name" value="FAD_FR"/>
    <property type="match status" value="1"/>
</dbReference>
<evidence type="ECO:0000256" key="13">
    <source>
        <dbReference type="SAM" id="Phobius"/>
    </source>
</evidence>
<gene>
    <name evidence="15" type="ORF">Achr_10350</name>
</gene>